<dbReference type="Proteomes" id="UP000215902">
    <property type="component" value="Unassembled WGS sequence"/>
</dbReference>
<feature type="region of interest" description="Disordered" evidence="1">
    <location>
        <begin position="1"/>
        <end position="35"/>
    </location>
</feature>
<feature type="compositionally biased region" description="Polar residues" evidence="1">
    <location>
        <begin position="1"/>
        <end position="12"/>
    </location>
</feature>
<evidence type="ECO:0000313" key="3">
    <source>
        <dbReference type="Proteomes" id="UP000215902"/>
    </source>
</evidence>
<proteinExistence type="predicted"/>
<comment type="caution">
    <text evidence="2">The sequence shown here is derived from an EMBL/GenBank/DDBJ whole genome shotgun (WGS) entry which is preliminary data.</text>
</comment>
<dbReference type="AlphaFoldDB" id="A0A267FEW1"/>
<evidence type="ECO:0000313" key="2">
    <source>
        <dbReference type="EMBL" id="PAA71697.1"/>
    </source>
</evidence>
<organism evidence="2 3">
    <name type="scientific">Macrostomum lignano</name>
    <dbReference type="NCBI Taxonomy" id="282301"/>
    <lineage>
        <taxon>Eukaryota</taxon>
        <taxon>Metazoa</taxon>
        <taxon>Spiralia</taxon>
        <taxon>Lophotrochozoa</taxon>
        <taxon>Platyhelminthes</taxon>
        <taxon>Rhabditophora</taxon>
        <taxon>Macrostomorpha</taxon>
        <taxon>Macrostomida</taxon>
        <taxon>Macrostomidae</taxon>
        <taxon>Macrostomum</taxon>
    </lineage>
</organism>
<accession>A0A267FEW1</accession>
<protein>
    <submittedName>
        <fullName evidence="2">Uncharacterized protein</fullName>
    </submittedName>
</protein>
<dbReference type="EMBL" id="NIVC01001145">
    <property type="protein sequence ID" value="PAA71697.1"/>
    <property type="molecule type" value="Genomic_DNA"/>
</dbReference>
<gene>
    <name evidence="2" type="ORF">BOX15_Mlig027112g1</name>
</gene>
<keyword evidence="3" id="KW-1185">Reference proteome</keyword>
<reference evidence="2 3" key="1">
    <citation type="submission" date="2017-06" db="EMBL/GenBank/DDBJ databases">
        <title>A platform for efficient transgenesis in Macrostomum lignano, a flatworm model organism for stem cell research.</title>
        <authorList>
            <person name="Berezikov E."/>
        </authorList>
    </citation>
    <scope>NUCLEOTIDE SEQUENCE [LARGE SCALE GENOMIC DNA]</scope>
    <source>
        <strain evidence="2">DV1</strain>
        <tissue evidence="2">Whole organism</tissue>
    </source>
</reference>
<feature type="compositionally biased region" description="Polar residues" evidence="1">
    <location>
        <begin position="22"/>
        <end position="32"/>
    </location>
</feature>
<sequence length="129" mass="14187">MAAESTKNGQSQKRVRHGSLRAGTTQRSSSDMRSGDNVACLTVLRRDSDINSHYCATAALQKHSKAPTVEIKSNPLMCRLCSTRLITLDSSRPAKRPAIKFKRLVLHENRQDKTVLPSAENDVVAAATR</sequence>
<name>A0A267FEW1_9PLAT</name>
<evidence type="ECO:0000256" key="1">
    <source>
        <dbReference type="SAM" id="MobiDB-lite"/>
    </source>
</evidence>